<dbReference type="InterPro" id="IPR002100">
    <property type="entry name" value="TF_MADSbox"/>
</dbReference>
<sequence>VAVILDCVGAAYLQNNLDYLNVGGRLFIIGSMTGFLIAPNITVMIAKKLSIQGQVTFSKRRNGLLKKAYDGCL</sequence>
<name>A0A7J9D176_GOSGO</name>
<dbReference type="InterPro" id="IPR036291">
    <property type="entry name" value="NAD(P)-bd_dom_sf"/>
</dbReference>
<gene>
    <name evidence="8" type="ORF">Gogos_020468</name>
</gene>
<dbReference type="SUPFAM" id="SSF51735">
    <property type="entry name" value="NAD(P)-binding Rossmann-fold domains"/>
    <property type="match status" value="1"/>
</dbReference>
<dbReference type="Gene3D" id="3.40.1810.10">
    <property type="entry name" value="Transcription factor, MADS-box"/>
    <property type="match status" value="1"/>
</dbReference>
<dbReference type="Pfam" id="PF00319">
    <property type="entry name" value="SRF-TF"/>
    <property type="match status" value="1"/>
</dbReference>
<feature type="domain" description="MADS-box" evidence="7">
    <location>
        <begin position="54"/>
        <end position="73"/>
    </location>
</feature>
<keyword evidence="2" id="KW-0805">Transcription regulation</keyword>
<keyword evidence="3" id="KW-0238">DNA-binding</keyword>
<dbReference type="EMBL" id="JABEZY010261951">
    <property type="protein sequence ID" value="MBA0754472.1"/>
    <property type="molecule type" value="Genomic_DNA"/>
</dbReference>
<proteinExistence type="predicted"/>
<dbReference type="AlphaFoldDB" id="A0A7J9D176"/>
<comment type="caution">
    <text evidence="8">The sequence shown here is derived from an EMBL/GenBank/DDBJ whole genome shotgun (WGS) entry which is preliminary data.</text>
</comment>
<dbReference type="InterPro" id="IPR036879">
    <property type="entry name" value="TF_MADSbox_sf"/>
</dbReference>
<reference evidence="8 9" key="1">
    <citation type="journal article" date="2019" name="Genome Biol. Evol.">
        <title>Insights into the evolution of the New World diploid cottons (Gossypium, subgenus Houzingenia) based on genome sequencing.</title>
        <authorList>
            <person name="Grover C.E."/>
            <person name="Arick M.A. 2nd"/>
            <person name="Thrash A."/>
            <person name="Conover J.L."/>
            <person name="Sanders W.S."/>
            <person name="Peterson D.G."/>
            <person name="Frelichowski J.E."/>
            <person name="Scheffler J.A."/>
            <person name="Scheffler B.E."/>
            <person name="Wendel J.F."/>
        </authorList>
    </citation>
    <scope>NUCLEOTIDE SEQUENCE [LARGE SCALE GENOMIC DNA]</scope>
    <source>
        <strain evidence="8">5</strain>
        <tissue evidence="8">Leaf</tissue>
    </source>
</reference>
<keyword evidence="9" id="KW-1185">Reference proteome</keyword>
<accession>A0A7J9D176</accession>
<evidence type="ECO:0000256" key="2">
    <source>
        <dbReference type="ARBA" id="ARBA00023015"/>
    </source>
</evidence>
<evidence type="ECO:0000259" key="7">
    <source>
        <dbReference type="PROSITE" id="PS50066"/>
    </source>
</evidence>
<evidence type="ECO:0000256" key="5">
    <source>
        <dbReference type="ARBA" id="ARBA00023242"/>
    </source>
</evidence>
<organism evidence="8 9">
    <name type="scientific">Gossypium gossypioides</name>
    <name type="common">Mexican cotton</name>
    <name type="synonym">Selera gossypioides</name>
    <dbReference type="NCBI Taxonomy" id="34282"/>
    <lineage>
        <taxon>Eukaryota</taxon>
        <taxon>Viridiplantae</taxon>
        <taxon>Streptophyta</taxon>
        <taxon>Embryophyta</taxon>
        <taxon>Tracheophyta</taxon>
        <taxon>Spermatophyta</taxon>
        <taxon>Magnoliopsida</taxon>
        <taxon>eudicotyledons</taxon>
        <taxon>Gunneridae</taxon>
        <taxon>Pentapetalae</taxon>
        <taxon>rosids</taxon>
        <taxon>malvids</taxon>
        <taxon>Malvales</taxon>
        <taxon>Malvaceae</taxon>
        <taxon>Malvoideae</taxon>
        <taxon>Gossypium</taxon>
    </lineage>
</organism>
<keyword evidence="6" id="KW-0812">Transmembrane</keyword>
<keyword evidence="4" id="KW-0804">Transcription</keyword>
<dbReference type="SUPFAM" id="SSF55455">
    <property type="entry name" value="SRF-like"/>
    <property type="match status" value="1"/>
</dbReference>
<evidence type="ECO:0000313" key="8">
    <source>
        <dbReference type="EMBL" id="MBA0754472.1"/>
    </source>
</evidence>
<keyword evidence="5" id="KW-0539">Nucleus</keyword>
<evidence type="ECO:0000256" key="3">
    <source>
        <dbReference type="ARBA" id="ARBA00023125"/>
    </source>
</evidence>
<dbReference type="PROSITE" id="PS50066">
    <property type="entry name" value="MADS_BOX_2"/>
    <property type="match status" value="1"/>
</dbReference>
<protein>
    <recommendedName>
        <fullName evidence="7">MADS-box domain-containing protein</fullName>
    </recommendedName>
</protein>
<evidence type="ECO:0000256" key="6">
    <source>
        <dbReference type="SAM" id="Phobius"/>
    </source>
</evidence>
<comment type="subcellular location">
    <subcellularLocation>
        <location evidence="1">Nucleus</location>
    </subcellularLocation>
</comment>
<dbReference type="OrthoDB" id="973880at2759"/>
<evidence type="ECO:0000256" key="4">
    <source>
        <dbReference type="ARBA" id="ARBA00023163"/>
    </source>
</evidence>
<dbReference type="Proteomes" id="UP000593579">
    <property type="component" value="Unassembled WGS sequence"/>
</dbReference>
<dbReference type="GO" id="GO:0005634">
    <property type="term" value="C:nucleus"/>
    <property type="evidence" value="ECO:0007669"/>
    <property type="project" value="UniProtKB-SubCell"/>
</dbReference>
<feature type="transmembrane region" description="Helical" evidence="6">
    <location>
        <begin position="26"/>
        <end position="46"/>
    </location>
</feature>
<evidence type="ECO:0000256" key="1">
    <source>
        <dbReference type="ARBA" id="ARBA00004123"/>
    </source>
</evidence>
<feature type="non-terminal residue" evidence="8">
    <location>
        <position position="1"/>
    </location>
</feature>
<dbReference type="GO" id="GO:0003677">
    <property type="term" value="F:DNA binding"/>
    <property type="evidence" value="ECO:0007669"/>
    <property type="project" value="UniProtKB-KW"/>
</dbReference>
<keyword evidence="6" id="KW-0472">Membrane</keyword>
<evidence type="ECO:0000313" key="9">
    <source>
        <dbReference type="Proteomes" id="UP000593579"/>
    </source>
</evidence>
<dbReference type="GO" id="GO:0046983">
    <property type="term" value="F:protein dimerization activity"/>
    <property type="evidence" value="ECO:0007669"/>
    <property type="project" value="InterPro"/>
</dbReference>
<dbReference type="Gene3D" id="3.40.50.720">
    <property type="entry name" value="NAD(P)-binding Rossmann-like Domain"/>
    <property type="match status" value="1"/>
</dbReference>
<keyword evidence="6" id="KW-1133">Transmembrane helix</keyword>